<reference evidence="8 9" key="1">
    <citation type="journal article" date="2015" name="Nature">
        <title>rRNA introns, odd ribosomes, and small enigmatic genomes across a large radiation of phyla.</title>
        <authorList>
            <person name="Brown C.T."/>
            <person name="Hug L.A."/>
            <person name="Thomas B.C."/>
            <person name="Sharon I."/>
            <person name="Castelle C.J."/>
            <person name="Singh A."/>
            <person name="Wilkins M.J."/>
            <person name="Williams K.H."/>
            <person name="Banfield J.F."/>
        </authorList>
    </citation>
    <scope>NUCLEOTIDE SEQUENCE [LARGE SCALE GENOMIC DNA]</scope>
</reference>
<sequence length="383" mass="42726">MSKKNTVNRLLYPFLVILIIALYGVFSSDNIFSQTVRETGTSTPTVMGATDTPPLPENPVWYEVYFTSPRIPFDDIYNGGIENVLIEKINQSKVSIDLAVYEFSLENVTQALIAAKNRGVKVRVVYDDEFADPDPQINELKGAGVPVVPDERSAFMHNKFFVFDGQCIWTGSFNISQNAAYRNNENALYFCSSEASENFTSEFEELFAGQFGASSPSNTPHPVYTVNGSTVENYFAPEDRVMEKVIAQVKSAQKYIHFMAFSFTDGDLGQAMIEKLMRNVDVAGIFESRGATSEYSECLFLLQGGADIFLDGNPRTFHHKVIIIDGQVVILGSFNFSQSADSENDENLLIIHDSSLAAAYENEFQKMKEMSYPTHGNSCRTND</sequence>
<evidence type="ECO:0000256" key="2">
    <source>
        <dbReference type="ARBA" id="ARBA00008664"/>
    </source>
</evidence>
<accession>A0A0G1PJ31</accession>
<dbReference type="PATRIC" id="fig|1618381.3.peg.1015"/>
<evidence type="ECO:0000259" key="7">
    <source>
        <dbReference type="PROSITE" id="PS50035"/>
    </source>
</evidence>
<comment type="similarity">
    <text evidence="2">Belongs to the phospholipase D family.</text>
</comment>
<proteinExistence type="inferred from homology"/>
<keyword evidence="5" id="KW-0442">Lipid degradation</keyword>
<name>A0A0G1PJ31_9BACT</name>
<evidence type="ECO:0000256" key="1">
    <source>
        <dbReference type="ARBA" id="ARBA00000798"/>
    </source>
</evidence>
<dbReference type="EC" id="3.1.4.4" evidence="3"/>
<dbReference type="GO" id="GO:0016042">
    <property type="term" value="P:lipid catabolic process"/>
    <property type="evidence" value="ECO:0007669"/>
    <property type="project" value="UniProtKB-KW"/>
</dbReference>
<gene>
    <name evidence="8" type="ORF">UX47_C0008G0049</name>
</gene>
<keyword evidence="4" id="KW-0378">Hydrolase</keyword>
<feature type="domain" description="PLD phosphodiesterase" evidence="7">
    <location>
        <begin position="152"/>
        <end position="179"/>
    </location>
</feature>
<dbReference type="GO" id="GO:0016891">
    <property type="term" value="F:RNA endonuclease activity producing 5'-phosphomonoesters, hydrolytic mechanism"/>
    <property type="evidence" value="ECO:0007669"/>
    <property type="project" value="TreeGrafter"/>
</dbReference>
<comment type="caution">
    <text evidence="8">The sequence shown here is derived from an EMBL/GenBank/DDBJ whole genome shotgun (WGS) entry which is preliminary data.</text>
</comment>
<dbReference type="PANTHER" id="PTHR43856:SF1">
    <property type="entry name" value="MITOCHONDRIAL CARDIOLIPIN HYDROLASE"/>
    <property type="match status" value="1"/>
</dbReference>
<dbReference type="InterPro" id="IPR051406">
    <property type="entry name" value="PLD_domain"/>
</dbReference>
<dbReference type="EMBL" id="LCMI01000008">
    <property type="protein sequence ID" value="KKU32692.1"/>
    <property type="molecule type" value="Genomic_DNA"/>
</dbReference>
<dbReference type="Pfam" id="PF13091">
    <property type="entry name" value="PLDc_2"/>
    <property type="match status" value="2"/>
</dbReference>
<dbReference type="GO" id="GO:0006793">
    <property type="term" value="P:phosphorus metabolic process"/>
    <property type="evidence" value="ECO:0007669"/>
    <property type="project" value="UniProtKB-ARBA"/>
</dbReference>
<evidence type="ECO:0000256" key="5">
    <source>
        <dbReference type="ARBA" id="ARBA00022963"/>
    </source>
</evidence>
<feature type="domain" description="PLD phosphodiesterase" evidence="7">
    <location>
        <begin position="313"/>
        <end position="340"/>
    </location>
</feature>
<evidence type="ECO:0000313" key="9">
    <source>
        <dbReference type="Proteomes" id="UP000034794"/>
    </source>
</evidence>
<dbReference type="Proteomes" id="UP000034794">
    <property type="component" value="Unassembled WGS sequence"/>
</dbReference>
<dbReference type="InterPro" id="IPR001736">
    <property type="entry name" value="PLipase_D/transphosphatidylase"/>
</dbReference>
<dbReference type="AlphaFoldDB" id="A0A0G1PJ31"/>
<evidence type="ECO:0000313" key="8">
    <source>
        <dbReference type="EMBL" id="KKU32692.1"/>
    </source>
</evidence>
<dbReference type="GO" id="GO:0004630">
    <property type="term" value="F:phospholipase D activity"/>
    <property type="evidence" value="ECO:0007669"/>
    <property type="project" value="UniProtKB-EC"/>
</dbReference>
<keyword evidence="6" id="KW-0443">Lipid metabolism</keyword>
<organism evidence="8 9">
    <name type="scientific">Candidatus Collierbacteria bacterium GW2011_GWA2_46_26</name>
    <dbReference type="NCBI Taxonomy" id="1618381"/>
    <lineage>
        <taxon>Bacteria</taxon>
        <taxon>Candidatus Collieribacteriota</taxon>
    </lineage>
</organism>
<evidence type="ECO:0000256" key="4">
    <source>
        <dbReference type="ARBA" id="ARBA00022801"/>
    </source>
</evidence>
<dbReference type="PANTHER" id="PTHR43856">
    <property type="entry name" value="CARDIOLIPIN HYDROLASE"/>
    <property type="match status" value="1"/>
</dbReference>
<protein>
    <recommendedName>
        <fullName evidence="3">phospholipase D</fullName>
        <ecNumber evidence="3">3.1.4.4</ecNumber>
    </recommendedName>
</protein>
<dbReference type="InterPro" id="IPR025202">
    <property type="entry name" value="PLD-like_dom"/>
</dbReference>
<evidence type="ECO:0000256" key="3">
    <source>
        <dbReference type="ARBA" id="ARBA00012027"/>
    </source>
</evidence>
<dbReference type="PROSITE" id="PS50035">
    <property type="entry name" value="PLD"/>
    <property type="match status" value="2"/>
</dbReference>
<dbReference type="SUPFAM" id="SSF56024">
    <property type="entry name" value="Phospholipase D/nuclease"/>
    <property type="match status" value="2"/>
</dbReference>
<dbReference type="SMART" id="SM00155">
    <property type="entry name" value="PLDc"/>
    <property type="match status" value="2"/>
</dbReference>
<dbReference type="Gene3D" id="3.30.870.10">
    <property type="entry name" value="Endonuclease Chain A"/>
    <property type="match status" value="2"/>
</dbReference>
<evidence type="ECO:0000256" key="6">
    <source>
        <dbReference type="ARBA" id="ARBA00023098"/>
    </source>
</evidence>
<comment type="catalytic activity">
    <reaction evidence="1">
        <text>a 1,2-diacyl-sn-glycero-3-phosphocholine + H2O = a 1,2-diacyl-sn-glycero-3-phosphate + choline + H(+)</text>
        <dbReference type="Rhea" id="RHEA:14445"/>
        <dbReference type="ChEBI" id="CHEBI:15354"/>
        <dbReference type="ChEBI" id="CHEBI:15377"/>
        <dbReference type="ChEBI" id="CHEBI:15378"/>
        <dbReference type="ChEBI" id="CHEBI:57643"/>
        <dbReference type="ChEBI" id="CHEBI:58608"/>
        <dbReference type="EC" id="3.1.4.4"/>
    </reaction>
</comment>